<evidence type="ECO:0000313" key="2">
    <source>
        <dbReference type="EMBL" id="EGV31696.1"/>
    </source>
</evidence>
<dbReference type="AlphaFoldDB" id="G2E0S4"/>
<organism evidence="2 3">
    <name type="scientific">Thiorhodococcus drewsii AZ1</name>
    <dbReference type="NCBI Taxonomy" id="765913"/>
    <lineage>
        <taxon>Bacteria</taxon>
        <taxon>Pseudomonadati</taxon>
        <taxon>Pseudomonadota</taxon>
        <taxon>Gammaproteobacteria</taxon>
        <taxon>Chromatiales</taxon>
        <taxon>Chromatiaceae</taxon>
        <taxon>Thiorhodococcus</taxon>
    </lineage>
</organism>
<sequence length="187" mass="22081">MSNRNDVSSFSSGSPGQLSERHEESSISHLFPRLGFISLYVLNLLTLGLLSYLLAPFTSLLFFDDPRFWRHWHKFHKLTLRSMHHTLALLRQSEYSQVFHVPWLKAPRMSPDRTRLRVRPEWLRLHGEHCDGCTTCCERIDCTLIDPDVKGCMVYGSFFWKYFTCGPFPENRRQIDYYGCEKWQSDV</sequence>
<accession>G2E0S4</accession>
<keyword evidence="1" id="KW-1133">Transmembrane helix</keyword>
<name>G2E0S4_9GAMM</name>
<evidence type="ECO:0000256" key="1">
    <source>
        <dbReference type="SAM" id="Phobius"/>
    </source>
</evidence>
<reference evidence="2 3" key="1">
    <citation type="submission" date="2011-06" db="EMBL/GenBank/DDBJ databases">
        <title>The draft genome of Thiorhodococcus drewsii AZ1.</title>
        <authorList>
            <consortium name="US DOE Joint Genome Institute (JGI-PGF)"/>
            <person name="Lucas S."/>
            <person name="Han J."/>
            <person name="Lapidus A."/>
            <person name="Cheng J.-F."/>
            <person name="Goodwin L."/>
            <person name="Pitluck S."/>
            <person name="Peters L."/>
            <person name="Land M.L."/>
            <person name="Hauser L."/>
            <person name="Vogl K."/>
            <person name="Liu Z."/>
            <person name="Imhoff J."/>
            <person name="Thiel V."/>
            <person name="Frigaard N.-U."/>
            <person name="Bryant D.A."/>
            <person name="Woyke T.J."/>
        </authorList>
    </citation>
    <scope>NUCLEOTIDE SEQUENCE [LARGE SCALE GENOMIC DNA]</scope>
    <source>
        <strain evidence="2 3">AZ1</strain>
    </source>
</reference>
<dbReference type="Proteomes" id="UP000004200">
    <property type="component" value="Unassembled WGS sequence"/>
</dbReference>
<gene>
    <name evidence="2" type="ORF">ThidrDRAFT_1897</name>
</gene>
<feature type="transmembrane region" description="Helical" evidence="1">
    <location>
        <begin position="37"/>
        <end position="63"/>
    </location>
</feature>
<dbReference type="EMBL" id="AFWT01000011">
    <property type="protein sequence ID" value="EGV31696.1"/>
    <property type="molecule type" value="Genomic_DNA"/>
</dbReference>
<keyword evidence="1" id="KW-0812">Transmembrane</keyword>
<keyword evidence="3" id="KW-1185">Reference proteome</keyword>
<proteinExistence type="predicted"/>
<keyword evidence="1" id="KW-0472">Membrane</keyword>
<dbReference type="eggNOG" id="ENOG50345EY">
    <property type="taxonomic scope" value="Bacteria"/>
</dbReference>
<comment type="caution">
    <text evidence="2">The sequence shown here is derived from an EMBL/GenBank/DDBJ whole genome shotgun (WGS) entry which is preliminary data.</text>
</comment>
<protein>
    <submittedName>
        <fullName evidence="2">Uncharacterized protein</fullName>
    </submittedName>
</protein>
<evidence type="ECO:0000313" key="3">
    <source>
        <dbReference type="Proteomes" id="UP000004200"/>
    </source>
</evidence>